<dbReference type="SUPFAM" id="SSF159283">
    <property type="entry name" value="Guanosine diphospho-D-mannose pyrophosphorylase/mannose-6-phosphate isomerase linker domain"/>
    <property type="match status" value="1"/>
</dbReference>
<evidence type="ECO:0000256" key="2">
    <source>
        <dbReference type="ARBA" id="ARBA00022679"/>
    </source>
</evidence>
<feature type="domain" description="Mannose-6-phosphate isomerase type II C-terminal" evidence="7">
    <location>
        <begin position="319"/>
        <end position="349"/>
    </location>
</feature>
<dbReference type="InterPro" id="IPR051161">
    <property type="entry name" value="Mannose-6P_isomerase_type2"/>
</dbReference>
<feature type="non-terminal residue" evidence="9">
    <location>
        <position position="349"/>
    </location>
</feature>
<dbReference type="InterPro" id="IPR005835">
    <property type="entry name" value="NTP_transferase_dom"/>
</dbReference>
<evidence type="ECO:0000259" key="6">
    <source>
        <dbReference type="Pfam" id="PF00483"/>
    </source>
</evidence>
<comment type="similarity">
    <text evidence="1">Belongs to the mannose-6-phosphate isomerase type 2 family.</text>
</comment>
<feature type="domain" description="Nucleotidyl transferase" evidence="6">
    <location>
        <begin position="5"/>
        <end position="254"/>
    </location>
</feature>
<dbReference type="InterPro" id="IPR001538">
    <property type="entry name" value="Man6P_isomerase-2_C"/>
</dbReference>
<dbReference type="Pfam" id="PF00483">
    <property type="entry name" value="NTP_transferase"/>
    <property type="match status" value="1"/>
</dbReference>
<evidence type="ECO:0000259" key="7">
    <source>
        <dbReference type="Pfam" id="PF01050"/>
    </source>
</evidence>
<keyword evidence="5" id="KW-0342">GTP-binding</keyword>
<evidence type="ECO:0000256" key="4">
    <source>
        <dbReference type="ARBA" id="ARBA00022741"/>
    </source>
</evidence>
<dbReference type="Pfam" id="PF22640">
    <property type="entry name" value="ManC_GMP_beta-helix"/>
    <property type="match status" value="1"/>
</dbReference>
<dbReference type="InterPro" id="IPR029044">
    <property type="entry name" value="Nucleotide-diphossugar_trans"/>
</dbReference>
<evidence type="ECO:0000313" key="9">
    <source>
        <dbReference type="EMBL" id="SVC00180.1"/>
    </source>
</evidence>
<protein>
    <submittedName>
        <fullName evidence="9">Uncharacterized protein</fullName>
    </submittedName>
</protein>
<keyword evidence="2" id="KW-0808">Transferase</keyword>
<organism evidence="9">
    <name type="scientific">marine metagenome</name>
    <dbReference type="NCBI Taxonomy" id="408172"/>
    <lineage>
        <taxon>unclassified sequences</taxon>
        <taxon>metagenomes</taxon>
        <taxon>ecological metagenomes</taxon>
    </lineage>
</organism>
<dbReference type="Pfam" id="PF01050">
    <property type="entry name" value="MannoseP_isomer"/>
    <property type="match status" value="1"/>
</dbReference>
<sequence length="349" mass="39481">MINNDSTLFQDTVLRLPKDVGKPLVICNEEHRFLVAEQLREIGVNTCGIILEPNGKNTAPAVTLAALNFSNSNEDPVLLVLSADHLIQNNTAFHRAIEIGKTLAEQEKLVTFGIKPTTPETGYGYIEIKKSKSKKYHNIKSFIEKPSLDKAKSYIHSSNYYWNSGIFMFKASVYLKELDKFEPEILKACNKSFNNSYEDLDFLRLNKEEFNKCPEKSIDYAVMENTSNGAVVKLDTQWKDLGSWSTLWDYKAKDSNGNVTEGDVILEAVNDTYAVSSNRLIAALGVSGLVIIDTPDAMLISDKKYVRNIKNIVEKLRKNNRSELDNHRQVFRPWGYYDSIDSGNGFQVK</sequence>
<dbReference type="InterPro" id="IPR006375">
    <property type="entry name" value="Man1P_GuaTrfase/Man6P_Isoase"/>
</dbReference>
<name>A0A382IKI1_9ZZZZ</name>
<evidence type="ECO:0000259" key="8">
    <source>
        <dbReference type="Pfam" id="PF22640"/>
    </source>
</evidence>
<dbReference type="GO" id="GO:0009298">
    <property type="term" value="P:GDP-mannose biosynthetic process"/>
    <property type="evidence" value="ECO:0007669"/>
    <property type="project" value="TreeGrafter"/>
</dbReference>
<dbReference type="GO" id="GO:0005525">
    <property type="term" value="F:GTP binding"/>
    <property type="evidence" value="ECO:0007669"/>
    <property type="project" value="UniProtKB-KW"/>
</dbReference>
<dbReference type="AlphaFoldDB" id="A0A382IKI1"/>
<dbReference type="NCBIfam" id="TIGR01479">
    <property type="entry name" value="GMP_PMI"/>
    <property type="match status" value="1"/>
</dbReference>
<dbReference type="PANTHER" id="PTHR46390:SF1">
    <property type="entry name" value="MANNOSE-1-PHOSPHATE GUANYLYLTRANSFERASE"/>
    <property type="match status" value="1"/>
</dbReference>
<dbReference type="SUPFAM" id="SSF53448">
    <property type="entry name" value="Nucleotide-diphospho-sugar transferases"/>
    <property type="match status" value="1"/>
</dbReference>
<evidence type="ECO:0000256" key="1">
    <source>
        <dbReference type="ARBA" id="ARBA00006115"/>
    </source>
</evidence>
<dbReference type="GO" id="GO:0004475">
    <property type="term" value="F:mannose-1-phosphate guanylyltransferase (GTP) activity"/>
    <property type="evidence" value="ECO:0007669"/>
    <property type="project" value="InterPro"/>
</dbReference>
<evidence type="ECO:0000256" key="3">
    <source>
        <dbReference type="ARBA" id="ARBA00022695"/>
    </source>
</evidence>
<gene>
    <name evidence="9" type="ORF">METZ01_LOCUS253034</name>
</gene>
<dbReference type="FunFam" id="3.90.550.10:FF:000046">
    <property type="entry name" value="Mannose-1-phosphate guanylyltransferase (GDP)"/>
    <property type="match status" value="1"/>
</dbReference>
<accession>A0A382IKI1</accession>
<keyword evidence="4" id="KW-0547">Nucleotide-binding</keyword>
<dbReference type="Gene3D" id="3.90.550.10">
    <property type="entry name" value="Spore Coat Polysaccharide Biosynthesis Protein SpsA, Chain A"/>
    <property type="match status" value="1"/>
</dbReference>
<reference evidence="9" key="1">
    <citation type="submission" date="2018-05" db="EMBL/GenBank/DDBJ databases">
        <authorList>
            <person name="Lanie J.A."/>
            <person name="Ng W.-L."/>
            <person name="Kazmierczak K.M."/>
            <person name="Andrzejewski T.M."/>
            <person name="Davidsen T.M."/>
            <person name="Wayne K.J."/>
            <person name="Tettelin H."/>
            <person name="Glass J.I."/>
            <person name="Rusch D."/>
            <person name="Podicherti R."/>
            <person name="Tsui H.-C.T."/>
            <person name="Winkler M.E."/>
        </authorList>
    </citation>
    <scope>NUCLEOTIDE SEQUENCE</scope>
</reference>
<proteinExistence type="inferred from homology"/>
<dbReference type="GO" id="GO:0000271">
    <property type="term" value="P:polysaccharide biosynthetic process"/>
    <property type="evidence" value="ECO:0007669"/>
    <property type="project" value="InterPro"/>
</dbReference>
<dbReference type="InterPro" id="IPR054566">
    <property type="entry name" value="ManC/GMP-like_b-helix"/>
</dbReference>
<dbReference type="CDD" id="cd02509">
    <property type="entry name" value="GDP-M1P_Guanylyltransferase"/>
    <property type="match status" value="1"/>
</dbReference>
<keyword evidence="3" id="KW-0548">Nucleotidyltransferase</keyword>
<dbReference type="PANTHER" id="PTHR46390">
    <property type="entry name" value="MANNOSE-1-PHOSPHATE GUANYLYLTRANSFERASE"/>
    <property type="match status" value="1"/>
</dbReference>
<dbReference type="EMBL" id="UINC01067976">
    <property type="protein sequence ID" value="SVC00180.1"/>
    <property type="molecule type" value="Genomic_DNA"/>
</dbReference>
<evidence type="ECO:0000256" key="5">
    <source>
        <dbReference type="ARBA" id="ARBA00023134"/>
    </source>
</evidence>
<feature type="domain" description="MannoseP isomerase/GMP-like beta-helix" evidence="8">
    <location>
        <begin position="275"/>
        <end position="316"/>
    </location>
</feature>
<dbReference type="InterPro" id="IPR049577">
    <property type="entry name" value="GMPP_N"/>
</dbReference>